<dbReference type="EMBL" id="MU251847">
    <property type="protein sequence ID" value="KAG9228882.1"/>
    <property type="molecule type" value="Genomic_DNA"/>
</dbReference>
<feature type="compositionally biased region" description="Polar residues" evidence="1">
    <location>
        <begin position="159"/>
        <end position="178"/>
    </location>
</feature>
<feature type="compositionally biased region" description="Basic and acidic residues" evidence="1">
    <location>
        <begin position="124"/>
        <end position="138"/>
    </location>
</feature>
<reference evidence="2" key="1">
    <citation type="journal article" date="2021" name="IMA Fungus">
        <title>Genomic characterization of three marine fungi, including Emericellopsis atlantica sp. nov. with signatures of a generalist lifestyle and marine biomass degradation.</title>
        <authorList>
            <person name="Hagestad O.C."/>
            <person name="Hou L."/>
            <person name="Andersen J.H."/>
            <person name="Hansen E.H."/>
            <person name="Altermark B."/>
            <person name="Li C."/>
            <person name="Kuhnert E."/>
            <person name="Cox R.J."/>
            <person name="Crous P.W."/>
            <person name="Spatafora J.W."/>
            <person name="Lail K."/>
            <person name="Amirebrahimi M."/>
            <person name="Lipzen A."/>
            <person name="Pangilinan J."/>
            <person name="Andreopoulos W."/>
            <person name="Hayes R.D."/>
            <person name="Ng V."/>
            <person name="Grigoriev I.V."/>
            <person name="Jackson S.A."/>
            <person name="Sutton T.D.S."/>
            <person name="Dobson A.D.W."/>
            <person name="Rama T."/>
        </authorList>
    </citation>
    <scope>NUCLEOTIDE SEQUENCE</scope>
    <source>
        <strain evidence="2">TRa018bII</strain>
    </source>
</reference>
<protein>
    <submittedName>
        <fullName evidence="2">Uncharacterized protein</fullName>
    </submittedName>
</protein>
<feature type="compositionally biased region" description="Polar residues" evidence="1">
    <location>
        <begin position="75"/>
        <end position="86"/>
    </location>
</feature>
<sequence>MSSAGIPLHNMWSEWVWSNEYSCYYRWRETTPGKIEYEYDQSSTQSQPQPGSSVAGESVPDFEDNIEDERYPDTYESQATSSGNMNSESGPSQSSKKESRSSGSKKSSSKHKSTPSKSSSKMSSKNDRDKISGHHSSKDSGASVREEEDIDETHYTSEAGISSYSPQEIRQNQYQPWTQHPGVRHEEESYDISSSNKGCDDQNRTRIGDYDFDNTGS</sequence>
<feature type="compositionally biased region" description="Low complexity" evidence="1">
    <location>
        <begin position="41"/>
        <end position="53"/>
    </location>
</feature>
<name>A0A9P8C0H3_9HELO</name>
<keyword evidence="3" id="KW-1185">Reference proteome</keyword>
<evidence type="ECO:0000256" key="1">
    <source>
        <dbReference type="SAM" id="MobiDB-lite"/>
    </source>
</evidence>
<gene>
    <name evidence="2" type="ORF">BJ875DRAFT_218515</name>
</gene>
<evidence type="ECO:0000313" key="2">
    <source>
        <dbReference type="EMBL" id="KAG9228882.1"/>
    </source>
</evidence>
<accession>A0A9P8C0H3</accession>
<comment type="caution">
    <text evidence="2">The sequence shown here is derived from an EMBL/GenBank/DDBJ whole genome shotgun (WGS) entry which is preliminary data.</text>
</comment>
<organism evidence="2 3">
    <name type="scientific">Amylocarpus encephaloides</name>
    <dbReference type="NCBI Taxonomy" id="45428"/>
    <lineage>
        <taxon>Eukaryota</taxon>
        <taxon>Fungi</taxon>
        <taxon>Dikarya</taxon>
        <taxon>Ascomycota</taxon>
        <taxon>Pezizomycotina</taxon>
        <taxon>Leotiomycetes</taxon>
        <taxon>Helotiales</taxon>
        <taxon>Helotiales incertae sedis</taxon>
        <taxon>Amylocarpus</taxon>
    </lineage>
</organism>
<evidence type="ECO:0000313" key="3">
    <source>
        <dbReference type="Proteomes" id="UP000824998"/>
    </source>
</evidence>
<dbReference type="Proteomes" id="UP000824998">
    <property type="component" value="Unassembled WGS sequence"/>
</dbReference>
<proteinExistence type="predicted"/>
<feature type="compositionally biased region" description="Basic and acidic residues" evidence="1">
    <location>
        <begin position="198"/>
        <end position="209"/>
    </location>
</feature>
<dbReference type="AlphaFoldDB" id="A0A9P8C0H3"/>
<feature type="region of interest" description="Disordered" evidence="1">
    <location>
        <begin position="38"/>
        <end position="217"/>
    </location>
</feature>